<keyword evidence="2" id="KW-1185">Reference proteome</keyword>
<dbReference type="CDD" id="cd01949">
    <property type="entry name" value="GGDEF"/>
    <property type="match status" value="1"/>
</dbReference>
<gene>
    <name evidence="1" type="ORF">CCAX7_006930</name>
</gene>
<dbReference type="InterPro" id="IPR029787">
    <property type="entry name" value="Nucleotide_cyclase"/>
</dbReference>
<dbReference type="GO" id="GO:0005886">
    <property type="term" value="C:plasma membrane"/>
    <property type="evidence" value="ECO:0007669"/>
    <property type="project" value="TreeGrafter"/>
</dbReference>
<proteinExistence type="predicted"/>
<dbReference type="OrthoDB" id="23692at2"/>
<dbReference type="InterPro" id="IPR050469">
    <property type="entry name" value="Diguanylate_Cyclase"/>
</dbReference>
<dbReference type="GO" id="GO:0052621">
    <property type="term" value="F:diguanylate cyclase activity"/>
    <property type="evidence" value="ECO:0007669"/>
    <property type="project" value="TreeGrafter"/>
</dbReference>
<reference evidence="1 2" key="1">
    <citation type="journal article" date="2019" name="Int. J. Syst. Evol. Microbiol.">
        <title>Capsulimonas corticalis gen. nov., sp. nov., an aerobic capsulated bacterium, of a novel bacterial order, Capsulimonadales ord. nov., of the class Armatimonadia of the phylum Armatimonadetes.</title>
        <authorList>
            <person name="Li J."/>
            <person name="Kudo C."/>
            <person name="Tonouchi A."/>
        </authorList>
    </citation>
    <scope>NUCLEOTIDE SEQUENCE [LARGE SCALE GENOMIC DNA]</scope>
    <source>
        <strain evidence="1 2">AX-7</strain>
    </source>
</reference>
<dbReference type="NCBIfam" id="TIGR00254">
    <property type="entry name" value="GGDEF"/>
    <property type="match status" value="1"/>
</dbReference>
<accession>A0A402D1H5</accession>
<dbReference type="Pfam" id="PF00990">
    <property type="entry name" value="GGDEF"/>
    <property type="match status" value="1"/>
</dbReference>
<dbReference type="Proteomes" id="UP000287394">
    <property type="component" value="Chromosome"/>
</dbReference>
<dbReference type="AlphaFoldDB" id="A0A402D1H5"/>
<dbReference type="KEGG" id="ccot:CCAX7_006930"/>
<dbReference type="GO" id="GO:0043709">
    <property type="term" value="P:cell adhesion involved in single-species biofilm formation"/>
    <property type="evidence" value="ECO:0007669"/>
    <property type="project" value="TreeGrafter"/>
</dbReference>
<dbReference type="PANTHER" id="PTHR45138:SF9">
    <property type="entry name" value="DIGUANYLATE CYCLASE DGCM-RELATED"/>
    <property type="match status" value="1"/>
</dbReference>
<organism evidence="1 2">
    <name type="scientific">Capsulimonas corticalis</name>
    <dbReference type="NCBI Taxonomy" id="2219043"/>
    <lineage>
        <taxon>Bacteria</taxon>
        <taxon>Bacillati</taxon>
        <taxon>Armatimonadota</taxon>
        <taxon>Armatimonadia</taxon>
        <taxon>Capsulimonadales</taxon>
        <taxon>Capsulimonadaceae</taxon>
        <taxon>Capsulimonas</taxon>
    </lineage>
</organism>
<protein>
    <submittedName>
        <fullName evidence="1">Uncharacterized protein</fullName>
    </submittedName>
</protein>
<dbReference type="EMBL" id="AP025739">
    <property type="protein sequence ID" value="BDI28642.1"/>
    <property type="molecule type" value="Genomic_DNA"/>
</dbReference>
<dbReference type="GO" id="GO:1902201">
    <property type="term" value="P:negative regulation of bacterial-type flagellum-dependent cell motility"/>
    <property type="evidence" value="ECO:0007669"/>
    <property type="project" value="TreeGrafter"/>
</dbReference>
<dbReference type="InterPro" id="IPR000160">
    <property type="entry name" value="GGDEF_dom"/>
</dbReference>
<sequence length="576" mass="63052">MREAVPLHTITLEDAPANTIGPLFRRRLIFTVSYIGLLLLALLLPGISHERRVVFDNCSCVLAPLAAALWMFRDLWASRNAEGGEGSRRARAIRLSCTFLALAAFADVIGEGIWCYYEVIAKRETPFPSLADIAYVLEHPLLLTAILLMPSRPISPAMRLRVFLDSLMIMASILTFSWYFVLGPTVLASHETLLAAALSAEYPIGDLILLGCVLILSVQERRTIPSAAVALLAGGFVSIVIADVVFAYQTLHGTYATGELVDIFWPLAYLLIALAATVLRRPQSSEDELFLRRADGARRAEGPLWRSLFPYALLPVVASLVVYCIRSRGPATLENGVYGGAALLVVLVLFRQIAAILDNARLNRDLQTAYLDLQEAQEAIELKNASLAAANERLESLAMTDGMTGLVNHRVFYERLSEACARAARYGAPFALLLLDVDRFKHYNDTFGHPAGDAVLKDVAHLLEAGARDTDIVARYGGEEFAMLLPLNDLEGARMMAERVRASIEAYAFAHRQITVSIGVAACSADQETPELLVSSADQALYEAKRAGRNRVVLAKQVAESAPLEMDPISERRKAS</sequence>
<dbReference type="Gene3D" id="3.30.70.270">
    <property type="match status" value="1"/>
</dbReference>
<evidence type="ECO:0000313" key="1">
    <source>
        <dbReference type="EMBL" id="BDI28642.1"/>
    </source>
</evidence>
<dbReference type="PANTHER" id="PTHR45138">
    <property type="entry name" value="REGULATORY COMPONENTS OF SENSORY TRANSDUCTION SYSTEM"/>
    <property type="match status" value="1"/>
</dbReference>
<evidence type="ECO:0000313" key="2">
    <source>
        <dbReference type="Proteomes" id="UP000287394"/>
    </source>
</evidence>
<dbReference type="SUPFAM" id="SSF55073">
    <property type="entry name" value="Nucleotide cyclase"/>
    <property type="match status" value="1"/>
</dbReference>
<name>A0A402D1H5_9BACT</name>
<dbReference type="InterPro" id="IPR043128">
    <property type="entry name" value="Rev_trsase/Diguanyl_cyclase"/>
</dbReference>
<dbReference type="PROSITE" id="PS50887">
    <property type="entry name" value="GGDEF"/>
    <property type="match status" value="1"/>
</dbReference>
<dbReference type="SMART" id="SM00267">
    <property type="entry name" value="GGDEF"/>
    <property type="match status" value="1"/>
</dbReference>
<dbReference type="FunFam" id="3.30.70.270:FF:000001">
    <property type="entry name" value="Diguanylate cyclase domain protein"/>
    <property type="match status" value="1"/>
</dbReference>